<evidence type="ECO:0000313" key="3">
    <source>
        <dbReference type="EMBL" id="SPR04496.1"/>
    </source>
</evidence>
<keyword evidence="1" id="KW-0472">Membrane</keyword>
<dbReference type="AlphaFoldDB" id="A0A2U3QSI4"/>
<organism evidence="2 4">
    <name type="scientific">Orientia tsutsugamushi</name>
    <name type="common">Rickettsia tsutsugamushi</name>
    <dbReference type="NCBI Taxonomy" id="784"/>
    <lineage>
        <taxon>Bacteria</taxon>
        <taxon>Pseudomonadati</taxon>
        <taxon>Pseudomonadota</taxon>
        <taxon>Alphaproteobacteria</taxon>
        <taxon>Rickettsiales</taxon>
        <taxon>Rickettsiaceae</taxon>
        <taxon>Rickettsieae</taxon>
        <taxon>Orientia</taxon>
    </lineage>
</organism>
<keyword evidence="1" id="KW-0812">Transmembrane</keyword>
<keyword evidence="1" id="KW-1133">Transmembrane helix</keyword>
<dbReference type="EMBL" id="LS398547">
    <property type="protein sequence ID" value="SPR04496.1"/>
    <property type="molecule type" value="Genomic_DNA"/>
</dbReference>
<name>A0A2U3QSI4_ORITS</name>
<sequence>MNKEINRRIVFSMLSKCRCLFNKLNTDSIRKVYLVKAFLSIFLMKNILMNIVVFIIKKVGRKVLKE</sequence>
<proteinExistence type="predicted"/>
<evidence type="ECO:0000313" key="4">
    <source>
        <dbReference type="Proteomes" id="UP000244943"/>
    </source>
</evidence>
<dbReference type="Proteomes" id="UP000244943">
    <property type="component" value="Chromosome I"/>
</dbReference>
<reference evidence="4 5" key="2">
    <citation type="submission" date="2018-03" db="EMBL/GenBank/DDBJ databases">
        <authorList>
            <person name="Batty M. E."/>
            <person name="Batty M E."/>
        </authorList>
    </citation>
    <scope>NUCLEOTIDE SEQUENCE [LARGE SCALE GENOMIC DNA]</scope>
</reference>
<reference evidence="2" key="1">
    <citation type="submission" date="2018-03" db="EMBL/GenBank/DDBJ databases">
        <authorList>
            <person name="Keele B.F."/>
        </authorList>
    </citation>
    <scope>NUCLEOTIDE SEQUENCE [LARGE SCALE GENOMIC DNA]</scope>
    <source>
        <strain evidence="3">UT176</strain>
        <strain evidence="2">UT76</strain>
    </source>
</reference>
<dbReference type="Proteomes" id="UP000244960">
    <property type="component" value="Chromosome I"/>
</dbReference>
<evidence type="ECO:0000256" key="1">
    <source>
        <dbReference type="SAM" id="Phobius"/>
    </source>
</evidence>
<feature type="transmembrane region" description="Helical" evidence="1">
    <location>
        <begin position="33"/>
        <end position="56"/>
    </location>
</feature>
<dbReference type="EMBL" id="LS398552">
    <property type="protein sequence ID" value="SPR03935.1"/>
    <property type="molecule type" value="Genomic_DNA"/>
</dbReference>
<evidence type="ECO:0000313" key="2">
    <source>
        <dbReference type="EMBL" id="SPR03935.1"/>
    </source>
</evidence>
<gene>
    <name evidence="3" type="ORF">UT176_00523</name>
    <name evidence="2" type="ORF">UT76HP_00334</name>
</gene>
<evidence type="ECO:0000313" key="5">
    <source>
        <dbReference type="Proteomes" id="UP000244960"/>
    </source>
</evidence>
<accession>A0A2U3QSI4</accession>
<protein>
    <submittedName>
        <fullName evidence="2">Uncharacterized protein</fullName>
    </submittedName>
</protein>